<dbReference type="Pfam" id="PF00903">
    <property type="entry name" value="Glyoxalase"/>
    <property type="match status" value="1"/>
</dbReference>
<protein>
    <recommendedName>
        <fullName evidence="1">VOC domain-containing protein</fullName>
    </recommendedName>
</protein>
<dbReference type="InterPro" id="IPR004360">
    <property type="entry name" value="Glyas_Fos-R_dOase_dom"/>
</dbReference>
<feature type="domain" description="VOC" evidence="1">
    <location>
        <begin position="4"/>
        <end position="119"/>
    </location>
</feature>
<dbReference type="InterPro" id="IPR029068">
    <property type="entry name" value="Glyas_Bleomycin-R_OHBP_Dase"/>
</dbReference>
<reference evidence="2 3" key="2">
    <citation type="journal article" date="2016" name="Environ. Microbiol. Rep.">
        <title>Metagenomic evidence for the presence of phototrophic Gemmatimonadetes bacteria in diverse environments.</title>
        <authorList>
            <person name="Zeng Y."/>
            <person name="Baumbach J."/>
            <person name="Barbosa E.G."/>
            <person name="Azevedo V."/>
            <person name="Zhang C."/>
            <person name="Koblizek M."/>
        </authorList>
    </citation>
    <scope>NUCLEOTIDE SEQUENCE [LARGE SCALE GENOMIC DNA]</scope>
    <source>
        <strain evidence="2 3">AP64</strain>
    </source>
</reference>
<evidence type="ECO:0000313" key="2">
    <source>
        <dbReference type="EMBL" id="AMW06964.1"/>
    </source>
</evidence>
<evidence type="ECO:0000259" key="1">
    <source>
        <dbReference type="PROSITE" id="PS51819"/>
    </source>
</evidence>
<dbReference type="PANTHER" id="PTHR34109">
    <property type="entry name" value="BNAUNNG04460D PROTEIN-RELATED"/>
    <property type="match status" value="1"/>
</dbReference>
<dbReference type="Proteomes" id="UP000076404">
    <property type="component" value="Chromosome"/>
</dbReference>
<reference evidence="2 3" key="1">
    <citation type="journal article" date="2014" name="Proc. Natl. Acad. Sci. U.S.A.">
        <title>Functional type 2 photosynthetic reaction centers found in the rare bacterial phylum Gemmatimonadetes.</title>
        <authorList>
            <person name="Zeng Y."/>
            <person name="Feng F."/>
            <person name="Medova H."/>
            <person name="Dean J."/>
            <person name="Koblizek M."/>
        </authorList>
    </citation>
    <scope>NUCLEOTIDE SEQUENCE [LARGE SCALE GENOMIC DNA]</scope>
    <source>
        <strain evidence="2 3">AP64</strain>
    </source>
</reference>
<proteinExistence type="predicted"/>
<name>A0A143BQY4_9BACT</name>
<dbReference type="Gene3D" id="3.30.720.120">
    <property type="match status" value="1"/>
</dbReference>
<keyword evidence="3" id="KW-1185">Reference proteome</keyword>
<dbReference type="eggNOG" id="COG3832">
    <property type="taxonomic scope" value="Bacteria"/>
</dbReference>
<organism evidence="2 3">
    <name type="scientific">Gemmatimonas phototrophica</name>
    <dbReference type="NCBI Taxonomy" id="1379270"/>
    <lineage>
        <taxon>Bacteria</taxon>
        <taxon>Pseudomonadati</taxon>
        <taxon>Gemmatimonadota</taxon>
        <taxon>Gemmatimonadia</taxon>
        <taxon>Gemmatimonadales</taxon>
        <taxon>Gemmatimonadaceae</taxon>
        <taxon>Gemmatimonas</taxon>
    </lineage>
</organism>
<gene>
    <name evidence="2" type="ORF">GEMMAAP_16910</name>
</gene>
<evidence type="ECO:0000313" key="3">
    <source>
        <dbReference type="Proteomes" id="UP000076404"/>
    </source>
</evidence>
<dbReference type="KEGG" id="gph:GEMMAAP_16910"/>
<dbReference type="AlphaFoldDB" id="A0A143BQY4"/>
<dbReference type="PROSITE" id="PS51819">
    <property type="entry name" value="VOC"/>
    <property type="match status" value="1"/>
</dbReference>
<dbReference type="Gene3D" id="3.30.720.110">
    <property type="match status" value="1"/>
</dbReference>
<dbReference type="EMBL" id="CP011454">
    <property type="protein sequence ID" value="AMW06964.1"/>
    <property type="molecule type" value="Genomic_DNA"/>
</dbReference>
<accession>A0A143BQY4</accession>
<dbReference type="STRING" id="1379270.GEMMAAP_16910"/>
<dbReference type="PANTHER" id="PTHR34109:SF1">
    <property type="entry name" value="VOC DOMAIN-CONTAINING PROTEIN"/>
    <property type="match status" value="1"/>
</dbReference>
<dbReference type="SUPFAM" id="SSF54593">
    <property type="entry name" value="Glyoxalase/Bleomycin resistance protein/Dihydroxybiphenyl dioxygenase"/>
    <property type="match status" value="1"/>
</dbReference>
<dbReference type="InterPro" id="IPR037523">
    <property type="entry name" value="VOC_core"/>
</dbReference>
<dbReference type="eggNOG" id="COG2764">
    <property type="taxonomic scope" value="Bacteria"/>
</dbReference>
<sequence length="142" mass="14935">MPDATLIPTRSYPDVEAAAHWLREVLGCEERLRVPGERVQLTVGNGAVVVAAWDPASAPATGGRPPATLLIRVANVDDVYARALASGASGLSAPTDYPFGERQATVRDPAGHAWTLSHTVADVDPFTWGGTLVDPRAAAVRL</sequence>